<dbReference type="Proteomes" id="UP000030651">
    <property type="component" value="Unassembled WGS sequence"/>
</dbReference>
<dbReference type="KEGG" id="pfy:PFICI_01722"/>
<dbReference type="OMA" id="RICCEKN"/>
<dbReference type="EMBL" id="KI912109">
    <property type="protein sequence ID" value="ETS87894.1"/>
    <property type="molecule type" value="Genomic_DNA"/>
</dbReference>
<evidence type="ECO:0000313" key="3">
    <source>
        <dbReference type="EMBL" id="ETS87894.1"/>
    </source>
</evidence>
<dbReference type="eggNOG" id="ENOG502R41Z">
    <property type="taxonomic scope" value="Eukaryota"/>
</dbReference>
<gene>
    <name evidence="3" type="ORF">PFICI_01722</name>
</gene>
<sequence length="317" mass="34283">MGPVPLTWGCASVHSDGAFPTTSAIDELLTTLQELDIKHLDSAQLYGDCEVLLGQAGVAKYNFAIDSKTPGGFVPGSLQPERLLADFHTTLQNLGVAHLDTFFIHASDPTTPMEPALEQLDVLHRAGYFARLGLSNMQADEVVAIHGLSTRRGWIVPSVYQGNYSAFARRQETELFPTLRRLGMSFSAYSPLAGGFLARRSAGELSAPETGGRFAVDPADPEGSRPQLVEALAEWGRIADSAGCSCPAELAFRWVVWNSALEPAIGDRITLGARGVQQLRQTAGWVTKGSLDAETIARIDKLWKQIESVAPLDNKHL</sequence>
<organism evidence="3 4">
    <name type="scientific">Pestalotiopsis fici (strain W106-1 / CGMCC3.15140)</name>
    <dbReference type="NCBI Taxonomy" id="1229662"/>
    <lineage>
        <taxon>Eukaryota</taxon>
        <taxon>Fungi</taxon>
        <taxon>Dikarya</taxon>
        <taxon>Ascomycota</taxon>
        <taxon>Pezizomycotina</taxon>
        <taxon>Sordariomycetes</taxon>
        <taxon>Xylariomycetidae</taxon>
        <taxon>Amphisphaeriales</taxon>
        <taxon>Sporocadaceae</taxon>
        <taxon>Pestalotiopsis</taxon>
    </lineage>
</organism>
<dbReference type="AlphaFoldDB" id="W3XPJ5"/>
<accession>W3XPJ5</accession>
<evidence type="ECO:0000259" key="2">
    <source>
        <dbReference type="Pfam" id="PF00248"/>
    </source>
</evidence>
<dbReference type="InterPro" id="IPR050523">
    <property type="entry name" value="AKR_Detox_Biosynth"/>
</dbReference>
<protein>
    <recommendedName>
        <fullName evidence="2">NADP-dependent oxidoreductase domain-containing protein</fullName>
    </recommendedName>
</protein>
<dbReference type="Pfam" id="PF00248">
    <property type="entry name" value="Aldo_ket_red"/>
    <property type="match status" value="1"/>
</dbReference>
<dbReference type="SUPFAM" id="SSF51430">
    <property type="entry name" value="NAD(P)-linked oxidoreductase"/>
    <property type="match status" value="1"/>
</dbReference>
<dbReference type="InterPro" id="IPR036812">
    <property type="entry name" value="NAD(P)_OxRdtase_dom_sf"/>
</dbReference>
<proteinExistence type="predicted"/>
<dbReference type="InParanoid" id="W3XPJ5"/>
<dbReference type="PANTHER" id="PTHR43364">
    <property type="entry name" value="NADH-SPECIFIC METHYLGLYOXAL REDUCTASE-RELATED"/>
    <property type="match status" value="1"/>
</dbReference>
<dbReference type="Gene3D" id="3.20.20.100">
    <property type="entry name" value="NADP-dependent oxidoreductase domain"/>
    <property type="match status" value="1"/>
</dbReference>
<dbReference type="RefSeq" id="XP_007828494.1">
    <property type="nucleotide sequence ID" value="XM_007830303.1"/>
</dbReference>
<dbReference type="InterPro" id="IPR023210">
    <property type="entry name" value="NADP_OxRdtase_dom"/>
</dbReference>
<keyword evidence="1" id="KW-0560">Oxidoreductase</keyword>
<dbReference type="PANTHER" id="PTHR43364:SF4">
    <property type="entry name" value="NAD(P)-LINKED OXIDOREDUCTASE SUPERFAMILY PROTEIN"/>
    <property type="match status" value="1"/>
</dbReference>
<keyword evidence="4" id="KW-1185">Reference proteome</keyword>
<evidence type="ECO:0000256" key="1">
    <source>
        <dbReference type="ARBA" id="ARBA00023002"/>
    </source>
</evidence>
<dbReference type="HOGENOM" id="CLU_023205_1_1_1"/>
<reference evidence="4" key="1">
    <citation type="journal article" date="2015" name="BMC Genomics">
        <title>Genomic and transcriptomic analysis of the endophytic fungus Pestalotiopsis fici reveals its lifestyle and high potential for synthesis of natural products.</title>
        <authorList>
            <person name="Wang X."/>
            <person name="Zhang X."/>
            <person name="Liu L."/>
            <person name="Xiang M."/>
            <person name="Wang W."/>
            <person name="Sun X."/>
            <person name="Che Y."/>
            <person name="Guo L."/>
            <person name="Liu G."/>
            <person name="Guo L."/>
            <person name="Wang C."/>
            <person name="Yin W.B."/>
            <person name="Stadler M."/>
            <person name="Zhang X."/>
            <person name="Liu X."/>
        </authorList>
    </citation>
    <scope>NUCLEOTIDE SEQUENCE [LARGE SCALE GENOMIC DNA]</scope>
    <source>
        <strain evidence="4">W106-1 / CGMCC3.15140</strain>
    </source>
</reference>
<dbReference type="GeneID" id="19266735"/>
<dbReference type="OrthoDB" id="2310150at2759"/>
<dbReference type="GO" id="GO:0016491">
    <property type="term" value="F:oxidoreductase activity"/>
    <property type="evidence" value="ECO:0007669"/>
    <property type="project" value="UniProtKB-KW"/>
</dbReference>
<evidence type="ECO:0000313" key="4">
    <source>
        <dbReference type="Proteomes" id="UP000030651"/>
    </source>
</evidence>
<name>W3XPJ5_PESFW</name>
<feature type="domain" description="NADP-dependent oxidoreductase" evidence="2">
    <location>
        <begin position="8"/>
        <end position="303"/>
    </location>
</feature>